<keyword evidence="8" id="KW-1185">Reference proteome</keyword>
<dbReference type="InterPro" id="IPR051764">
    <property type="entry name" value="Avidin/Streptavidin-rel"/>
</dbReference>
<name>A0ABM1EJL1_PRICU</name>
<dbReference type="PROSITE" id="PS51326">
    <property type="entry name" value="AVIDIN_2"/>
    <property type="match status" value="1"/>
</dbReference>
<evidence type="ECO:0000313" key="8">
    <source>
        <dbReference type="Proteomes" id="UP000695022"/>
    </source>
</evidence>
<reference evidence="9" key="1">
    <citation type="submission" date="2025-08" db="UniProtKB">
        <authorList>
            <consortium name="RefSeq"/>
        </authorList>
    </citation>
    <scope>IDENTIFICATION</scope>
</reference>
<dbReference type="RefSeq" id="XP_014672382.1">
    <property type="nucleotide sequence ID" value="XM_014816896.1"/>
</dbReference>
<protein>
    <submittedName>
        <fullName evidence="9">Uncharacterized protein LOC106812891 isoform X1</fullName>
    </submittedName>
</protein>
<evidence type="ECO:0000256" key="5">
    <source>
        <dbReference type="ARBA" id="ARBA00023267"/>
    </source>
</evidence>
<comment type="subcellular location">
    <subcellularLocation>
        <location evidence="1">Secreted</location>
    </subcellularLocation>
</comment>
<evidence type="ECO:0000256" key="4">
    <source>
        <dbReference type="ARBA" id="ARBA00022729"/>
    </source>
</evidence>
<evidence type="ECO:0000256" key="6">
    <source>
        <dbReference type="SAM" id="MobiDB-lite"/>
    </source>
</evidence>
<feature type="region of interest" description="Disordered" evidence="6">
    <location>
        <begin position="209"/>
        <end position="230"/>
    </location>
</feature>
<keyword evidence="3" id="KW-0964">Secreted</keyword>
<dbReference type="SUPFAM" id="SSF50876">
    <property type="entry name" value="Avidin/streptavidin"/>
    <property type="match status" value="1"/>
</dbReference>
<evidence type="ECO:0000256" key="3">
    <source>
        <dbReference type="ARBA" id="ARBA00022525"/>
    </source>
</evidence>
<evidence type="ECO:0000256" key="1">
    <source>
        <dbReference type="ARBA" id="ARBA00004613"/>
    </source>
</evidence>
<organism evidence="8 9">
    <name type="scientific">Priapulus caudatus</name>
    <name type="common">Priapulid worm</name>
    <dbReference type="NCBI Taxonomy" id="37621"/>
    <lineage>
        <taxon>Eukaryota</taxon>
        <taxon>Metazoa</taxon>
        <taxon>Ecdysozoa</taxon>
        <taxon>Scalidophora</taxon>
        <taxon>Priapulida</taxon>
        <taxon>Priapulimorpha</taxon>
        <taxon>Priapulimorphida</taxon>
        <taxon>Priapulidae</taxon>
        <taxon>Priapulus</taxon>
    </lineage>
</organism>
<dbReference type="InterPro" id="IPR005468">
    <property type="entry name" value="Avidin/str"/>
</dbReference>
<feature type="chain" id="PRO_5046887568" evidence="7">
    <location>
        <begin position="24"/>
        <end position="230"/>
    </location>
</feature>
<evidence type="ECO:0000313" key="9">
    <source>
        <dbReference type="RefSeq" id="XP_014672382.1"/>
    </source>
</evidence>
<keyword evidence="4 7" id="KW-0732">Signal</keyword>
<comment type="similarity">
    <text evidence="2">Belongs to the avidin/streptavidin family.</text>
</comment>
<gene>
    <name evidence="9" type="primary">LOC106812891</name>
</gene>
<evidence type="ECO:0000256" key="7">
    <source>
        <dbReference type="SAM" id="SignalP"/>
    </source>
</evidence>
<accession>A0ABM1EJL1</accession>
<dbReference type="Gene3D" id="2.40.128.30">
    <property type="entry name" value="Avidin-like"/>
    <property type="match status" value="1"/>
</dbReference>
<dbReference type="InterPro" id="IPR005469">
    <property type="entry name" value="Avidin"/>
</dbReference>
<evidence type="ECO:0000256" key="2">
    <source>
        <dbReference type="ARBA" id="ARBA00006297"/>
    </source>
</evidence>
<sequence>MASSSAPLLALLLVAATVHVGMMEVHICPDGQMIDLPTFYPESNGNSIYPGDDGDDAANEINSAARTAGQQEDIVRCANLTGVWYNHHGSEMIICHGADGSLLGEYRTGVESRNGTAGTSHSAIYGATAAVADGVGAIGFTVVWSNGTSATSWSGLCVPSSVCTGSSALANNDPLAREYLVTTWLLTSMTTPENLWSATRIGHDSFARASSRNKPMRSLGQHTPPRRNGA</sequence>
<proteinExistence type="inferred from homology"/>
<dbReference type="PRINTS" id="PR00709">
    <property type="entry name" value="AVIDIN"/>
</dbReference>
<dbReference type="Pfam" id="PF01382">
    <property type="entry name" value="Avidin"/>
    <property type="match status" value="1"/>
</dbReference>
<keyword evidence="5" id="KW-0092">Biotin</keyword>
<dbReference type="GeneID" id="106812891"/>
<feature type="signal peptide" evidence="7">
    <location>
        <begin position="1"/>
        <end position="23"/>
    </location>
</feature>
<dbReference type="PANTHER" id="PTHR34399">
    <property type="entry name" value="AVIDIN-RELATED"/>
    <property type="match status" value="1"/>
</dbReference>
<dbReference type="Proteomes" id="UP000695022">
    <property type="component" value="Unplaced"/>
</dbReference>
<dbReference type="InterPro" id="IPR036896">
    <property type="entry name" value="Avidin-like_sf"/>
</dbReference>